<comment type="caution">
    <text evidence="1">The sequence shown here is derived from an EMBL/GenBank/DDBJ whole genome shotgun (WGS) entry which is preliminary data.</text>
</comment>
<evidence type="ECO:0000313" key="2">
    <source>
        <dbReference type="Proteomes" id="UP001152795"/>
    </source>
</evidence>
<protein>
    <submittedName>
        <fullName evidence="1">Uncharacterized protein</fullName>
    </submittedName>
</protein>
<reference evidence="1" key="1">
    <citation type="submission" date="2020-04" db="EMBL/GenBank/DDBJ databases">
        <authorList>
            <person name="Alioto T."/>
            <person name="Alioto T."/>
            <person name="Gomez Garrido J."/>
        </authorList>
    </citation>
    <scope>NUCLEOTIDE SEQUENCE</scope>
    <source>
        <strain evidence="1">A484AB</strain>
    </source>
</reference>
<accession>A0A6S7JAA9</accession>
<evidence type="ECO:0000313" key="1">
    <source>
        <dbReference type="EMBL" id="CAB4027528.1"/>
    </source>
</evidence>
<proteinExistence type="predicted"/>
<dbReference type="OrthoDB" id="7327516at2759"/>
<keyword evidence="2" id="KW-1185">Reference proteome</keyword>
<dbReference type="Proteomes" id="UP001152795">
    <property type="component" value="Unassembled WGS sequence"/>
</dbReference>
<dbReference type="EMBL" id="CACRXK020014852">
    <property type="protein sequence ID" value="CAB4027528.1"/>
    <property type="molecule type" value="Genomic_DNA"/>
</dbReference>
<dbReference type="AlphaFoldDB" id="A0A6S7JAA9"/>
<sequence length="270" mass="30086">MNGCLLGEIQLYVTRGKESTKLLSVDGRVIQEQVDQLSCDHEEADTRLTLHAAHAPSRAAKPFSSSLQTLHDVFILALRSWSDPKHLCCDYTSSFYGKDKAKALKSVRANEQFLSAFSDLGTSEVVCEETVVNKLNVFTCRLFGDQTATTVNDARYSLFTKGNFGEDYVYISPNIDAPDFCNHGFDGWQVDDGEVRVHWLFCLPAMDNIIESSSCNCKTGCKNKRCKCKKEDLSCTEIRGCTECENQQSAEAADCDDVYNDVESDDSDVE</sequence>
<name>A0A6S7JAA9_PARCT</name>
<organism evidence="1 2">
    <name type="scientific">Paramuricea clavata</name>
    <name type="common">Red gorgonian</name>
    <name type="synonym">Violescent sea-whip</name>
    <dbReference type="NCBI Taxonomy" id="317549"/>
    <lineage>
        <taxon>Eukaryota</taxon>
        <taxon>Metazoa</taxon>
        <taxon>Cnidaria</taxon>
        <taxon>Anthozoa</taxon>
        <taxon>Octocorallia</taxon>
        <taxon>Malacalcyonacea</taxon>
        <taxon>Plexauridae</taxon>
        <taxon>Paramuricea</taxon>
    </lineage>
</organism>
<gene>
    <name evidence="1" type="ORF">PACLA_8A072535</name>
</gene>